<name>A0AA38RJQ1_9PEZI</name>
<dbReference type="AlphaFoldDB" id="A0AA38RJQ1"/>
<dbReference type="GO" id="GO:0016616">
    <property type="term" value="F:oxidoreductase activity, acting on the CH-OH group of donors, NAD or NADP as acceptor"/>
    <property type="evidence" value="ECO:0007669"/>
    <property type="project" value="TreeGrafter"/>
</dbReference>
<evidence type="ECO:0000256" key="2">
    <source>
        <dbReference type="ARBA" id="ARBA00023445"/>
    </source>
</evidence>
<accession>A0AA38RJQ1</accession>
<reference evidence="4" key="1">
    <citation type="submission" date="2022-07" db="EMBL/GenBank/DDBJ databases">
        <title>Fungi with potential for degradation of polypropylene.</title>
        <authorList>
            <person name="Gostincar C."/>
        </authorList>
    </citation>
    <scope>NUCLEOTIDE SEQUENCE</scope>
    <source>
        <strain evidence="4">EXF-13308</strain>
    </source>
</reference>
<gene>
    <name evidence="4" type="ORF">NKR23_g4360</name>
</gene>
<proteinExistence type="inferred from homology"/>
<evidence type="ECO:0000313" key="4">
    <source>
        <dbReference type="EMBL" id="KAJ9149350.1"/>
    </source>
</evidence>
<dbReference type="SUPFAM" id="SSF51735">
    <property type="entry name" value="NAD(P)-binding Rossmann-fold domains"/>
    <property type="match status" value="1"/>
</dbReference>
<dbReference type="InterPro" id="IPR001509">
    <property type="entry name" value="Epimerase_deHydtase"/>
</dbReference>
<keyword evidence="1" id="KW-0560">Oxidoreductase</keyword>
<comment type="caution">
    <text evidence="4">The sequence shown here is derived from an EMBL/GenBank/DDBJ whole genome shotgun (WGS) entry which is preliminary data.</text>
</comment>
<feature type="domain" description="NAD-dependent epimerase/dehydratase" evidence="3">
    <location>
        <begin position="8"/>
        <end position="260"/>
    </location>
</feature>
<keyword evidence="5" id="KW-1185">Reference proteome</keyword>
<dbReference type="PANTHER" id="PTHR10366:SF564">
    <property type="entry name" value="STEROL-4-ALPHA-CARBOXYLATE 3-DEHYDROGENASE, DECARBOXYLATING"/>
    <property type="match status" value="1"/>
</dbReference>
<dbReference type="Gene3D" id="3.40.50.720">
    <property type="entry name" value="NAD(P)-binding Rossmann-like Domain"/>
    <property type="match status" value="1"/>
</dbReference>
<dbReference type="InterPro" id="IPR036291">
    <property type="entry name" value="NAD(P)-bd_dom_sf"/>
</dbReference>
<dbReference type="PANTHER" id="PTHR10366">
    <property type="entry name" value="NAD DEPENDENT EPIMERASE/DEHYDRATASE"/>
    <property type="match status" value="1"/>
</dbReference>
<dbReference type="InterPro" id="IPR050425">
    <property type="entry name" value="NAD(P)_dehydrat-like"/>
</dbReference>
<protein>
    <submittedName>
        <fullName evidence="4">3-beta hydroxysteroid dehydrogenase (NAD dependent epimerase/dehydratase)</fullName>
    </submittedName>
</protein>
<sequence>MARPSDLVLITGATGHVGSCTLLHLLRAGHRVRAAVRSEKKAAAVLARPAIQALRPGSRLTFVIVPDITAPGAYERAVDGVTHVIHIASPLATGDAVPLDRHVEHFIRPAVRGTREMLEAAAGSGTVRRVVITSSITAIVPVAQMEGTAPRLTAVRPTDRVPCIPDPYESEFAAYAASKVAALQEAEAWIARERPAFDVVHLHPSFVLGRNDAAASPGEALRGTNAVLLAMLLGKRFGPFAGATVHVEDVARAHVAALDPRVPGDQSYILSGPARWNDAKEVARRAFPAAMETGLLVGRGNVDSTYLPIDSSLTEATFGLGWAGFEEQVVSTVGQFLELRMRQRGSSSQGLPARVKRKEVLSQVSANA</sequence>
<evidence type="ECO:0000256" key="1">
    <source>
        <dbReference type="ARBA" id="ARBA00023002"/>
    </source>
</evidence>
<dbReference type="Proteomes" id="UP001174694">
    <property type="component" value="Unassembled WGS sequence"/>
</dbReference>
<comment type="similarity">
    <text evidence="2">Belongs to the NAD(P)-dependent epimerase/dehydratase family. Dihydroflavonol-4-reductase subfamily.</text>
</comment>
<evidence type="ECO:0000313" key="5">
    <source>
        <dbReference type="Proteomes" id="UP001174694"/>
    </source>
</evidence>
<organism evidence="4 5">
    <name type="scientific">Pleurostoma richardsiae</name>
    <dbReference type="NCBI Taxonomy" id="41990"/>
    <lineage>
        <taxon>Eukaryota</taxon>
        <taxon>Fungi</taxon>
        <taxon>Dikarya</taxon>
        <taxon>Ascomycota</taxon>
        <taxon>Pezizomycotina</taxon>
        <taxon>Sordariomycetes</taxon>
        <taxon>Sordariomycetidae</taxon>
        <taxon>Calosphaeriales</taxon>
        <taxon>Pleurostomataceae</taxon>
        <taxon>Pleurostoma</taxon>
    </lineage>
</organism>
<dbReference type="EMBL" id="JANBVO010000010">
    <property type="protein sequence ID" value="KAJ9149350.1"/>
    <property type="molecule type" value="Genomic_DNA"/>
</dbReference>
<dbReference type="Pfam" id="PF01370">
    <property type="entry name" value="Epimerase"/>
    <property type="match status" value="1"/>
</dbReference>
<evidence type="ECO:0000259" key="3">
    <source>
        <dbReference type="Pfam" id="PF01370"/>
    </source>
</evidence>